<dbReference type="OrthoDB" id="6930892at2759"/>
<name>A0A821X8C8_9NEOP</name>
<evidence type="ECO:0000313" key="3">
    <source>
        <dbReference type="Proteomes" id="UP000663880"/>
    </source>
</evidence>
<organism evidence="2 3">
    <name type="scientific">Pieris macdunnoughi</name>
    <dbReference type="NCBI Taxonomy" id="345717"/>
    <lineage>
        <taxon>Eukaryota</taxon>
        <taxon>Metazoa</taxon>
        <taxon>Ecdysozoa</taxon>
        <taxon>Arthropoda</taxon>
        <taxon>Hexapoda</taxon>
        <taxon>Insecta</taxon>
        <taxon>Pterygota</taxon>
        <taxon>Neoptera</taxon>
        <taxon>Endopterygota</taxon>
        <taxon>Lepidoptera</taxon>
        <taxon>Glossata</taxon>
        <taxon>Ditrysia</taxon>
        <taxon>Papilionoidea</taxon>
        <taxon>Pieridae</taxon>
        <taxon>Pierinae</taxon>
        <taxon>Pieris</taxon>
    </lineage>
</organism>
<proteinExistence type="predicted"/>
<protein>
    <submittedName>
        <fullName evidence="2">Uncharacterized protein</fullName>
    </submittedName>
</protein>
<evidence type="ECO:0000313" key="2">
    <source>
        <dbReference type="EMBL" id="CAF4938021.1"/>
    </source>
</evidence>
<feature type="compositionally biased region" description="Basic and acidic residues" evidence="1">
    <location>
        <begin position="1"/>
        <end position="31"/>
    </location>
</feature>
<dbReference type="Proteomes" id="UP000663880">
    <property type="component" value="Unassembled WGS sequence"/>
</dbReference>
<gene>
    <name evidence="2" type="ORF">PMACD_LOCUS14455</name>
</gene>
<dbReference type="EMBL" id="CAJOBZ010000065">
    <property type="protein sequence ID" value="CAF4938021.1"/>
    <property type="molecule type" value="Genomic_DNA"/>
</dbReference>
<evidence type="ECO:0000256" key="1">
    <source>
        <dbReference type="SAM" id="MobiDB-lite"/>
    </source>
</evidence>
<feature type="region of interest" description="Disordered" evidence="1">
    <location>
        <begin position="1"/>
        <end position="90"/>
    </location>
</feature>
<accession>A0A821X8C8</accession>
<reference evidence="2" key="1">
    <citation type="submission" date="2021-02" db="EMBL/GenBank/DDBJ databases">
        <authorList>
            <person name="Steward A R."/>
        </authorList>
    </citation>
    <scope>NUCLEOTIDE SEQUENCE</scope>
</reference>
<feature type="compositionally biased region" description="Polar residues" evidence="1">
    <location>
        <begin position="81"/>
        <end position="90"/>
    </location>
</feature>
<sequence length="117" mass="12721">MADKETQSPKSGEDAKPKDEAPTADNEKKLNNQDGIIDTPVKCPSGYAKDQEGKCQMSDEQVQQVEMTEEEPKVEEAGDSENATEPTNSVFTNVVVTPPNCPKGFQRGADGVCREVF</sequence>
<dbReference type="AlphaFoldDB" id="A0A821X8C8"/>
<keyword evidence="3" id="KW-1185">Reference proteome</keyword>
<comment type="caution">
    <text evidence="2">The sequence shown here is derived from an EMBL/GenBank/DDBJ whole genome shotgun (WGS) entry which is preliminary data.</text>
</comment>